<proteinExistence type="predicted"/>
<reference evidence="3" key="2">
    <citation type="submission" date="2020-10" db="EMBL/GenBank/DDBJ databases">
        <authorList>
            <person name="Cooper E.A."/>
            <person name="Brenton Z.W."/>
            <person name="Flinn B.S."/>
            <person name="Jenkins J."/>
            <person name="Shu S."/>
            <person name="Flowers D."/>
            <person name="Luo F."/>
            <person name="Wang Y."/>
            <person name="Xia P."/>
            <person name="Barry K."/>
            <person name="Daum C."/>
            <person name="Lipzen A."/>
            <person name="Yoshinaga Y."/>
            <person name="Schmutz J."/>
            <person name="Saski C."/>
            <person name="Vermerris W."/>
            <person name="Kresovich S."/>
        </authorList>
    </citation>
    <scope>NUCLEOTIDE SEQUENCE</scope>
</reference>
<evidence type="ECO:0000256" key="1">
    <source>
        <dbReference type="SAM" id="SignalP"/>
    </source>
</evidence>
<comment type="caution">
    <text evidence="3">The sequence shown here is derived from an EMBL/GenBank/DDBJ whole genome shotgun (WGS) entry which is preliminary data.</text>
</comment>
<dbReference type="EMBL" id="CM027689">
    <property type="protein sequence ID" value="KAG0515991.1"/>
    <property type="molecule type" value="Genomic_DNA"/>
</dbReference>
<protein>
    <recommendedName>
        <fullName evidence="2">Neprosin PEP catalytic domain-containing protein</fullName>
    </recommendedName>
</protein>
<evidence type="ECO:0000313" key="4">
    <source>
        <dbReference type="Proteomes" id="UP000807115"/>
    </source>
</evidence>
<feature type="domain" description="Neprosin PEP catalytic" evidence="2">
    <location>
        <begin position="100"/>
        <end position="182"/>
    </location>
</feature>
<dbReference type="Pfam" id="PF03080">
    <property type="entry name" value="Neprosin"/>
    <property type="match status" value="1"/>
</dbReference>
<accession>A0A921Q8R7</accession>
<keyword evidence="1" id="KW-0732">Signal</keyword>
<gene>
    <name evidence="3" type="ORF">BDA96_10G325100</name>
</gene>
<dbReference type="AlphaFoldDB" id="A0A921Q8R7"/>
<dbReference type="InterPro" id="IPR004314">
    <property type="entry name" value="Neprosin"/>
</dbReference>
<name>A0A921Q8R7_SORBI</name>
<dbReference type="Proteomes" id="UP000807115">
    <property type="component" value="Chromosome 10"/>
</dbReference>
<evidence type="ECO:0000313" key="3">
    <source>
        <dbReference type="EMBL" id="KAG0515991.1"/>
    </source>
</evidence>
<feature type="chain" id="PRO_5036712300" description="Neprosin PEP catalytic domain-containing protein" evidence="1">
    <location>
        <begin position="29"/>
        <end position="251"/>
    </location>
</feature>
<reference evidence="3" key="1">
    <citation type="journal article" date="2019" name="BMC Genomics">
        <title>A new reference genome for Sorghum bicolor reveals high levels of sequence similarity between sweet and grain genotypes: implications for the genetics of sugar metabolism.</title>
        <authorList>
            <person name="Cooper E.A."/>
            <person name="Brenton Z.W."/>
            <person name="Flinn B.S."/>
            <person name="Jenkins J."/>
            <person name="Shu S."/>
            <person name="Flowers D."/>
            <person name="Luo F."/>
            <person name="Wang Y."/>
            <person name="Xia P."/>
            <person name="Barry K."/>
            <person name="Daum C."/>
            <person name="Lipzen A."/>
            <person name="Yoshinaga Y."/>
            <person name="Schmutz J."/>
            <person name="Saski C."/>
            <person name="Vermerris W."/>
            <person name="Kresovich S."/>
        </authorList>
    </citation>
    <scope>NUCLEOTIDE SEQUENCE</scope>
</reference>
<feature type="signal peptide" evidence="1">
    <location>
        <begin position="1"/>
        <end position="28"/>
    </location>
</feature>
<organism evidence="3 4">
    <name type="scientific">Sorghum bicolor</name>
    <name type="common">Sorghum</name>
    <name type="synonym">Sorghum vulgare</name>
    <dbReference type="NCBI Taxonomy" id="4558"/>
    <lineage>
        <taxon>Eukaryota</taxon>
        <taxon>Viridiplantae</taxon>
        <taxon>Streptophyta</taxon>
        <taxon>Embryophyta</taxon>
        <taxon>Tracheophyta</taxon>
        <taxon>Spermatophyta</taxon>
        <taxon>Magnoliopsida</taxon>
        <taxon>Liliopsida</taxon>
        <taxon>Poales</taxon>
        <taxon>Poaceae</taxon>
        <taxon>PACMAD clade</taxon>
        <taxon>Panicoideae</taxon>
        <taxon>Andropogonodae</taxon>
        <taxon>Andropogoneae</taxon>
        <taxon>Sorghinae</taxon>
        <taxon>Sorghum</taxon>
    </lineage>
</organism>
<evidence type="ECO:0000259" key="2">
    <source>
        <dbReference type="Pfam" id="PF03080"/>
    </source>
</evidence>
<sequence length="251" mass="26182">MTGWRILKVTLSLPALLGFLLVAPRADAASPKNPEVFSRHQRLHSAINETTTNLIRGFIDHVSPRLDSAAAAPGAADPTYFAFHGAEATPDGYYGFIATLDCAGFQAEKGAAIAPGDVIQNVSPPNPKGGGTKQNLNLKIVKQGGASGDWVVHAGLNREPAPIGRFPRSLFPGGFAEKAAAVRGYLPGSAAAASVSGVQLVVGPDGRAAPVTSDLPKLESMPDAYAVSPVENGSFFYGGPAKEPSQRRRRD</sequence>